<reference evidence="2 3" key="1">
    <citation type="submission" date="2018-05" db="EMBL/GenBank/DDBJ databases">
        <title>Genomic Encyclopedia of Type Strains, Phase IV (KMG-IV): sequencing the most valuable type-strain genomes for metagenomic binning, comparative biology and taxonomic classification.</title>
        <authorList>
            <person name="Goeker M."/>
        </authorList>
    </citation>
    <scope>NUCLEOTIDE SEQUENCE [LARGE SCALE GENOMIC DNA]</scope>
    <source>
        <strain evidence="2 3">DSM 22440</strain>
    </source>
</reference>
<dbReference type="OrthoDB" id="9807542at2"/>
<dbReference type="CDD" id="cd06553">
    <property type="entry name" value="ASCH_Ef3133_like"/>
    <property type="match status" value="1"/>
</dbReference>
<organism evidence="2 3">
    <name type="scientific">Streptohalobacillus salinus</name>
    <dbReference type="NCBI Taxonomy" id="621096"/>
    <lineage>
        <taxon>Bacteria</taxon>
        <taxon>Bacillati</taxon>
        <taxon>Bacillota</taxon>
        <taxon>Bacilli</taxon>
        <taxon>Bacillales</taxon>
        <taxon>Bacillaceae</taxon>
        <taxon>Streptohalobacillus</taxon>
    </lineage>
</organism>
<evidence type="ECO:0000313" key="3">
    <source>
        <dbReference type="Proteomes" id="UP000247922"/>
    </source>
</evidence>
<dbReference type="PANTHER" id="PTHR39203">
    <property type="entry name" value="CYTOPLASMIC PROTEIN-RELATED"/>
    <property type="match status" value="1"/>
</dbReference>
<dbReference type="Pfam" id="PF04266">
    <property type="entry name" value="ASCH"/>
    <property type="match status" value="1"/>
</dbReference>
<dbReference type="SUPFAM" id="SSF88697">
    <property type="entry name" value="PUA domain-like"/>
    <property type="match status" value="1"/>
</dbReference>
<dbReference type="Proteomes" id="UP000247922">
    <property type="component" value="Unassembled WGS sequence"/>
</dbReference>
<feature type="domain" description="ASCH" evidence="1">
    <location>
        <begin position="27"/>
        <end position="150"/>
    </location>
</feature>
<dbReference type="RefSeq" id="WP_110252100.1">
    <property type="nucleotide sequence ID" value="NZ_QJJR01000016.1"/>
</dbReference>
<protein>
    <submittedName>
        <fullName evidence="2">Uncharacterized protein YhfF</fullName>
    </submittedName>
</protein>
<proteinExistence type="predicted"/>
<sequence length="150" mass="16934">MNKQSIVLLWNTFKAEHPGVDGDYQAWAFGDSEQMADQLAELVVKGIKTATASNQLLYQHEEEPLPEVGQYNIILDGKGMAVAIVETTSVEVVPFREVTAAHAFLEGEGDRSLAFWREVHEDFFRRELAEVGLAFNEDMPVVCERFVRVF</sequence>
<dbReference type="AlphaFoldDB" id="A0A2V3W0B9"/>
<keyword evidence="3" id="KW-1185">Reference proteome</keyword>
<dbReference type="InterPro" id="IPR015947">
    <property type="entry name" value="PUA-like_sf"/>
</dbReference>
<dbReference type="PANTHER" id="PTHR39203:SF1">
    <property type="entry name" value="CYTOPLASMIC PROTEIN"/>
    <property type="match status" value="1"/>
</dbReference>
<gene>
    <name evidence="2" type="ORF">DES38_11627</name>
</gene>
<dbReference type="SMART" id="SM01022">
    <property type="entry name" value="ASCH"/>
    <property type="match status" value="1"/>
</dbReference>
<evidence type="ECO:0000259" key="1">
    <source>
        <dbReference type="SMART" id="SM01022"/>
    </source>
</evidence>
<name>A0A2V3W0B9_9BACI</name>
<dbReference type="InterPro" id="IPR007374">
    <property type="entry name" value="ASCH_domain"/>
</dbReference>
<dbReference type="InterPro" id="IPR009326">
    <property type="entry name" value="DUF984"/>
</dbReference>
<dbReference type="EMBL" id="QJJR01000016">
    <property type="protein sequence ID" value="PXW87340.1"/>
    <property type="molecule type" value="Genomic_DNA"/>
</dbReference>
<dbReference type="Gene3D" id="3.10.400.10">
    <property type="entry name" value="Sulfate adenylyltransferase"/>
    <property type="match status" value="1"/>
</dbReference>
<dbReference type="PIRSF" id="PIRSF021320">
    <property type="entry name" value="DUF984"/>
    <property type="match status" value="1"/>
</dbReference>
<accession>A0A2V3W0B9</accession>
<comment type="caution">
    <text evidence="2">The sequence shown here is derived from an EMBL/GenBank/DDBJ whole genome shotgun (WGS) entry which is preliminary data.</text>
</comment>
<evidence type="ECO:0000313" key="2">
    <source>
        <dbReference type="EMBL" id="PXW87340.1"/>
    </source>
</evidence>